<evidence type="ECO:0000256" key="1">
    <source>
        <dbReference type="SAM" id="MobiDB-lite"/>
    </source>
</evidence>
<sequence length="69" mass="7317">MSFKVVLTRLEVASAMGRTALLAGEPVAFSSPDVRVRDSGLAAVAWQNSTATTSAPSDKMIPPRSRSLR</sequence>
<gene>
    <name evidence="2" type="ORF">CCHR01_16531</name>
</gene>
<comment type="caution">
    <text evidence="2">The sequence shown here is derived from an EMBL/GenBank/DDBJ whole genome shotgun (WGS) entry which is preliminary data.</text>
</comment>
<evidence type="ECO:0000313" key="2">
    <source>
        <dbReference type="EMBL" id="KAK1840852.1"/>
    </source>
</evidence>
<accession>A0AAD9A471</accession>
<dbReference type="AlphaFoldDB" id="A0AAD9A471"/>
<protein>
    <submittedName>
        <fullName evidence="2">Uncharacterized protein</fullName>
    </submittedName>
</protein>
<evidence type="ECO:0000313" key="3">
    <source>
        <dbReference type="Proteomes" id="UP001243330"/>
    </source>
</evidence>
<name>A0AAD9A471_9PEZI</name>
<keyword evidence="3" id="KW-1185">Reference proteome</keyword>
<dbReference type="Proteomes" id="UP001243330">
    <property type="component" value="Unassembled WGS sequence"/>
</dbReference>
<reference evidence="2" key="1">
    <citation type="submission" date="2023-01" db="EMBL/GenBank/DDBJ databases">
        <title>Colletotrichum chrysophilum M932 genome sequence.</title>
        <authorList>
            <person name="Baroncelli R."/>
        </authorList>
    </citation>
    <scope>NUCLEOTIDE SEQUENCE</scope>
    <source>
        <strain evidence="2">M932</strain>
    </source>
</reference>
<proteinExistence type="predicted"/>
<feature type="region of interest" description="Disordered" evidence="1">
    <location>
        <begin position="50"/>
        <end position="69"/>
    </location>
</feature>
<organism evidence="2 3">
    <name type="scientific">Colletotrichum chrysophilum</name>
    <dbReference type="NCBI Taxonomy" id="1836956"/>
    <lineage>
        <taxon>Eukaryota</taxon>
        <taxon>Fungi</taxon>
        <taxon>Dikarya</taxon>
        <taxon>Ascomycota</taxon>
        <taxon>Pezizomycotina</taxon>
        <taxon>Sordariomycetes</taxon>
        <taxon>Hypocreomycetidae</taxon>
        <taxon>Glomerellales</taxon>
        <taxon>Glomerellaceae</taxon>
        <taxon>Colletotrichum</taxon>
        <taxon>Colletotrichum gloeosporioides species complex</taxon>
    </lineage>
</organism>
<dbReference type="EMBL" id="JAQOWY010000526">
    <property type="protein sequence ID" value="KAK1840852.1"/>
    <property type="molecule type" value="Genomic_DNA"/>
</dbReference>